<evidence type="ECO:0000313" key="4">
    <source>
        <dbReference type="Proteomes" id="UP000500857"/>
    </source>
</evidence>
<dbReference type="EMBL" id="CP051167">
    <property type="protein sequence ID" value="QIZ71990.1"/>
    <property type="molecule type" value="Genomic_DNA"/>
</dbReference>
<evidence type="ECO:0000256" key="1">
    <source>
        <dbReference type="ARBA" id="ARBA00007637"/>
    </source>
</evidence>
<comment type="similarity">
    <text evidence="1">Belongs to the NAD(P)-dependent epimerase/dehydratase family.</text>
</comment>
<protein>
    <submittedName>
        <fullName evidence="3">NAD-dependent epimerase/dehydratase family protein</fullName>
    </submittedName>
</protein>
<dbReference type="RefSeq" id="WP_168570141.1">
    <property type="nucleotide sequence ID" value="NZ_CP051167.1"/>
</dbReference>
<evidence type="ECO:0000313" key="3">
    <source>
        <dbReference type="EMBL" id="QIZ71990.1"/>
    </source>
</evidence>
<dbReference type="Gene3D" id="3.40.50.720">
    <property type="entry name" value="NAD(P)-binding Rossmann-like Domain"/>
    <property type="match status" value="1"/>
</dbReference>
<dbReference type="InterPro" id="IPR001509">
    <property type="entry name" value="Epimerase_deHydtase"/>
</dbReference>
<dbReference type="SUPFAM" id="SSF51735">
    <property type="entry name" value="NAD(P)-binding Rossmann-fold domains"/>
    <property type="match status" value="1"/>
</dbReference>
<accession>A0A6H1U1E4</accession>
<dbReference type="Proteomes" id="UP000500857">
    <property type="component" value="Chromosome"/>
</dbReference>
<dbReference type="AlphaFoldDB" id="A0A6H1U1E4"/>
<name>A0A6H1U1E4_9CYAN</name>
<dbReference type="PANTHER" id="PTHR43000">
    <property type="entry name" value="DTDP-D-GLUCOSE 4,6-DEHYDRATASE-RELATED"/>
    <property type="match status" value="1"/>
</dbReference>
<dbReference type="Pfam" id="PF01370">
    <property type="entry name" value="Epimerase"/>
    <property type="match status" value="1"/>
</dbReference>
<evidence type="ECO:0000259" key="2">
    <source>
        <dbReference type="Pfam" id="PF01370"/>
    </source>
</evidence>
<gene>
    <name evidence="3" type="ORF">HCG48_16530</name>
</gene>
<dbReference type="InterPro" id="IPR036291">
    <property type="entry name" value="NAD(P)-bd_dom_sf"/>
</dbReference>
<feature type="domain" description="NAD-dependent epimerase/dehydratase" evidence="2">
    <location>
        <begin position="3"/>
        <end position="227"/>
    </location>
</feature>
<dbReference type="KEGG" id="oxy:HCG48_16530"/>
<organism evidence="3 4">
    <name type="scientific">Oxynema aestuarii AP17</name>
    <dbReference type="NCBI Taxonomy" id="2064643"/>
    <lineage>
        <taxon>Bacteria</taxon>
        <taxon>Bacillati</taxon>
        <taxon>Cyanobacteriota</taxon>
        <taxon>Cyanophyceae</taxon>
        <taxon>Oscillatoriophycideae</taxon>
        <taxon>Oscillatoriales</taxon>
        <taxon>Oscillatoriaceae</taxon>
        <taxon>Oxynema</taxon>
        <taxon>Oxynema aestuarii</taxon>
    </lineage>
</organism>
<keyword evidence="4" id="KW-1185">Reference proteome</keyword>
<proteinExistence type="inferred from homology"/>
<reference evidence="3 4" key="1">
    <citation type="submission" date="2020-04" db="EMBL/GenBank/DDBJ databases">
        <authorList>
            <person name="Basu S."/>
            <person name="Maruthanayagam V."/>
            <person name="Chakraborty S."/>
            <person name="Pramanik A."/>
            <person name="Mukherjee J."/>
            <person name="Brink B."/>
        </authorList>
    </citation>
    <scope>NUCLEOTIDE SEQUENCE [LARGE SCALE GENOMIC DNA]</scope>
    <source>
        <strain evidence="3 4">AP17</strain>
    </source>
</reference>
<sequence>MRILVTGGTGFTGSHLSRRLLDRGNEVVILDNKEGLFYEELKNRGAEIYIGSVSDRELVEKLTVGCHTVHHLAAAFRQVNLPKQVYWNVNVEGTRYLLDAALNNGVKTFVYCSTCGVHGDVKKEPASEDAPIAPEDYYQYTKYEGEKVIPEFLNRGMKIVTLRPTAIYGPGDPERFLILFKLVNKGRFFMCGRGRAHYHPVYIDNLVDAFQLAADSDRGNGEVYLIADEHYYTLTELVTAIAKVLQIDLKIQYIPFWPVWTAALITEMVYKPFPGIDPPLFRRRVDWFRQNRAFSIEKAKKELGYDPKIGLEEGLSKTARWYREKGYLDS</sequence>